<evidence type="ECO:0000313" key="3">
    <source>
        <dbReference type="Proteomes" id="UP000640333"/>
    </source>
</evidence>
<proteinExistence type="predicted"/>
<dbReference type="Proteomes" id="UP000640333">
    <property type="component" value="Unassembled WGS sequence"/>
</dbReference>
<protein>
    <submittedName>
        <fullName evidence="2">Uncharacterized protein</fullName>
    </submittedName>
</protein>
<comment type="caution">
    <text evidence="2">The sequence shown here is derived from an EMBL/GenBank/DDBJ whole genome shotgun (WGS) entry which is preliminary data.</text>
</comment>
<feature type="coiled-coil region" evidence="1">
    <location>
        <begin position="34"/>
        <end position="68"/>
    </location>
</feature>
<keyword evidence="1" id="KW-0175">Coiled coil</keyword>
<evidence type="ECO:0000313" key="2">
    <source>
        <dbReference type="EMBL" id="MBE9397875.1"/>
    </source>
</evidence>
<gene>
    <name evidence="2" type="ORF">IOQ59_11460</name>
</gene>
<dbReference type="RefSeq" id="WP_193953428.1">
    <property type="nucleotide sequence ID" value="NZ_JADEYS010000010.1"/>
</dbReference>
<accession>A0A8J7FV31</accession>
<name>A0A8J7FV31_9GAMM</name>
<reference evidence="2" key="1">
    <citation type="submission" date="2020-10" db="EMBL/GenBank/DDBJ databases">
        <title>Bacterium isolated from coastal waters sediment.</title>
        <authorList>
            <person name="Chen R.-J."/>
            <person name="Lu D.-C."/>
            <person name="Zhu K.-L."/>
            <person name="Du Z.-J."/>
        </authorList>
    </citation>
    <scope>NUCLEOTIDE SEQUENCE</scope>
    <source>
        <strain evidence="2">N1Y112</strain>
    </source>
</reference>
<dbReference type="AlphaFoldDB" id="A0A8J7FV31"/>
<dbReference type="EMBL" id="JADEYS010000010">
    <property type="protein sequence ID" value="MBE9397875.1"/>
    <property type="molecule type" value="Genomic_DNA"/>
</dbReference>
<organism evidence="2 3">
    <name type="scientific">Pontibacterium sinense</name>
    <dbReference type="NCBI Taxonomy" id="2781979"/>
    <lineage>
        <taxon>Bacteria</taxon>
        <taxon>Pseudomonadati</taxon>
        <taxon>Pseudomonadota</taxon>
        <taxon>Gammaproteobacteria</taxon>
        <taxon>Oceanospirillales</taxon>
        <taxon>Oceanospirillaceae</taxon>
        <taxon>Pontibacterium</taxon>
    </lineage>
</organism>
<keyword evidence="3" id="KW-1185">Reference proteome</keyword>
<sequence>MTDPSTAIGILSSLLGLAKSINDTVTDSKTLAATIELQEKIRELNSAILQMQDDHQSLLDEKNSIKEELSNRINWDKTASKCKTHQICSGVTVIIENDDTSSEKDPVYFCPNCFSNQKLSFLNKIKKDYKGTHYACVNSICAQVFTDHDCKVPFKGASYG</sequence>
<evidence type="ECO:0000256" key="1">
    <source>
        <dbReference type="SAM" id="Coils"/>
    </source>
</evidence>